<sequence length="59" mass="6853">MDLRAENMQGDMYEGKKPEQRLDKSQCWNFFGRCGNLGKGVAIVNAFMYMIGIGRLWYN</sequence>
<accession>M8CZ03</accession>
<organism evidence="1">
    <name type="scientific">Aegilops tauschii</name>
    <name type="common">Tausch's goatgrass</name>
    <name type="synonym">Aegilops squarrosa</name>
    <dbReference type="NCBI Taxonomy" id="37682"/>
    <lineage>
        <taxon>Eukaryota</taxon>
        <taxon>Viridiplantae</taxon>
        <taxon>Streptophyta</taxon>
        <taxon>Embryophyta</taxon>
        <taxon>Tracheophyta</taxon>
        <taxon>Spermatophyta</taxon>
        <taxon>Magnoliopsida</taxon>
        <taxon>Liliopsida</taxon>
        <taxon>Poales</taxon>
        <taxon>Poaceae</taxon>
        <taxon>BOP clade</taxon>
        <taxon>Pooideae</taxon>
        <taxon>Triticodae</taxon>
        <taxon>Triticeae</taxon>
        <taxon>Triticinae</taxon>
        <taxon>Aegilops</taxon>
    </lineage>
</organism>
<dbReference type="EnsemblPlants" id="EMT29106">
    <property type="protein sequence ID" value="EMT29106"/>
    <property type="gene ID" value="F775_26882"/>
</dbReference>
<dbReference type="AlphaFoldDB" id="M8CZ03"/>
<evidence type="ECO:0000313" key="1">
    <source>
        <dbReference type="EnsemblPlants" id="EMT29106"/>
    </source>
</evidence>
<protein>
    <submittedName>
        <fullName evidence="1">Uncharacterized protein</fullName>
    </submittedName>
</protein>
<proteinExistence type="predicted"/>
<name>M8CZ03_AEGTA</name>
<reference evidence="1" key="1">
    <citation type="submission" date="2015-06" db="UniProtKB">
        <authorList>
            <consortium name="EnsemblPlants"/>
        </authorList>
    </citation>
    <scope>IDENTIFICATION</scope>
</reference>